<reference evidence="1" key="2">
    <citation type="submission" date="2020-11" db="EMBL/GenBank/DDBJ databases">
        <authorList>
            <consortium name="DOE Joint Genome Institute"/>
            <person name="Kuo A."/>
            <person name="Miyauchi S."/>
            <person name="Kiss E."/>
            <person name="Drula E."/>
            <person name="Kohler A."/>
            <person name="Sanchez-Garcia M."/>
            <person name="Andreopoulos B."/>
            <person name="Barry K.W."/>
            <person name="Bonito G."/>
            <person name="Buee M."/>
            <person name="Carver A."/>
            <person name="Chen C."/>
            <person name="Cichocki N."/>
            <person name="Clum A."/>
            <person name="Culley D."/>
            <person name="Crous P.W."/>
            <person name="Fauchery L."/>
            <person name="Girlanda M."/>
            <person name="Hayes R."/>
            <person name="Keri Z."/>
            <person name="Labutti K."/>
            <person name="Lipzen A."/>
            <person name="Lombard V."/>
            <person name="Magnuson J."/>
            <person name="Maillard F."/>
            <person name="Morin E."/>
            <person name="Murat C."/>
            <person name="Nolan M."/>
            <person name="Ohm R."/>
            <person name="Pangilinan J."/>
            <person name="Pereira M."/>
            <person name="Perotto S."/>
            <person name="Peter M."/>
            <person name="Riley R."/>
            <person name="Sitrit Y."/>
            <person name="Stielow B."/>
            <person name="Szollosi G."/>
            <person name="Zifcakova L."/>
            <person name="Stursova M."/>
            <person name="Spatafora J.W."/>
            <person name="Tedersoo L."/>
            <person name="Vaario L.-M."/>
            <person name="Yamada A."/>
            <person name="Yan M."/>
            <person name="Wang P."/>
            <person name="Xu J."/>
            <person name="Bruns T."/>
            <person name="Baldrian P."/>
            <person name="Vilgalys R."/>
            <person name="Henrissat B."/>
            <person name="Grigoriev I.V."/>
            <person name="Hibbett D."/>
            <person name="Nagy L.G."/>
            <person name="Martin F.M."/>
        </authorList>
    </citation>
    <scope>NUCLEOTIDE SEQUENCE</scope>
    <source>
        <strain evidence="1">UH-Tt-Lm1</strain>
    </source>
</reference>
<dbReference type="OrthoDB" id="3174539at2759"/>
<evidence type="ECO:0000313" key="2">
    <source>
        <dbReference type="Proteomes" id="UP000736335"/>
    </source>
</evidence>
<dbReference type="Gene3D" id="3.80.10.10">
    <property type="entry name" value="Ribonuclease Inhibitor"/>
    <property type="match status" value="1"/>
</dbReference>
<keyword evidence="2" id="KW-1185">Reference proteome</keyword>
<comment type="caution">
    <text evidence="1">The sequence shown here is derived from an EMBL/GenBank/DDBJ whole genome shotgun (WGS) entry which is preliminary data.</text>
</comment>
<organism evidence="1 2">
    <name type="scientific">Thelephora terrestris</name>
    <dbReference type="NCBI Taxonomy" id="56493"/>
    <lineage>
        <taxon>Eukaryota</taxon>
        <taxon>Fungi</taxon>
        <taxon>Dikarya</taxon>
        <taxon>Basidiomycota</taxon>
        <taxon>Agaricomycotina</taxon>
        <taxon>Agaricomycetes</taxon>
        <taxon>Thelephorales</taxon>
        <taxon>Thelephoraceae</taxon>
        <taxon>Thelephora</taxon>
    </lineage>
</organism>
<dbReference type="AlphaFoldDB" id="A0A9P6H6U0"/>
<proteinExistence type="predicted"/>
<sequence>MPHPLIEISELTQVIADHCLLLGDERSLVSLACTCRALEEQALSTLWSEQSSLVTLIKSTLPPGTLSPYKPLPQPTNAELERLRRYASWMRRLVLDWDSGITEDVFDLVSLGLSGGILCPGLRELHWEADSYTLPFYQLLLSPKLTTLSLIYSSFRGPPEEEFSKIQPVIMGLDTSSLKDLYLQWCIPEEANRQMEPVASSVVLRCGPALEKLAIFSPLSDAAVLHIMQLPNLVTWFTMNGPPRTPDSSPSDIFPQLDHLSLAGEGSLEWLTLFARTARGIPSTHNSHSSPNRGPVQTLGGLATFPRVPVDAAFMSPIMLFRELIFLRLSSACSIMGGCTFRLTDDDVAEIAAALPRLGDALFGTVCSANSCRTTVASLVSLSTRCRDLERLEIHFSTKNLRHNLESASTDPRLDSLTSLRMRDTFHLSISDAPYTISEDDVVPVLKGFRGVFPSLAQIDGNSTYWEGLSLRLREV</sequence>
<dbReference type="EMBL" id="WIUZ02000015">
    <property type="protein sequence ID" value="KAF9780745.1"/>
    <property type="molecule type" value="Genomic_DNA"/>
</dbReference>
<accession>A0A9P6H6U0</accession>
<dbReference type="InterPro" id="IPR032675">
    <property type="entry name" value="LRR_dom_sf"/>
</dbReference>
<dbReference type="Proteomes" id="UP000736335">
    <property type="component" value="Unassembled WGS sequence"/>
</dbReference>
<protein>
    <recommendedName>
        <fullName evidence="3">F-box domain-containing protein</fullName>
    </recommendedName>
</protein>
<evidence type="ECO:0008006" key="3">
    <source>
        <dbReference type="Google" id="ProtNLM"/>
    </source>
</evidence>
<reference evidence="1" key="1">
    <citation type="journal article" date="2020" name="Nat. Commun.">
        <title>Large-scale genome sequencing of mycorrhizal fungi provides insights into the early evolution of symbiotic traits.</title>
        <authorList>
            <person name="Miyauchi S."/>
            <person name="Kiss E."/>
            <person name="Kuo A."/>
            <person name="Drula E."/>
            <person name="Kohler A."/>
            <person name="Sanchez-Garcia M."/>
            <person name="Morin E."/>
            <person name="Andreopoulos B."/>
            <person name="Barry K.W."/>
            <person name="Bonito G."/>
            <person name="Buee M."/>
            <person name="Carver A."/>
            <person name="Chen C."/>
            <person name="Cichocki N."/>
            <person name="Clum A."/>
            <person name="Culley D."/>
            <person name="Crous P.W."/>
            <person name="Fauchery L."/>
            <person name="Girlanda M."/>
            <person name="Hayes R.D."/>
            <person name="Keri Z."/>
            <person name="LaButti K."/>
            <person name="Lipzen A."/>
            <person name="Lombard V."/>
            <person name="Magnuson J."/>
            <person name="Maillard F."/>
            <person name="Murat C."/>
            <person name="Nolan M."/>
            <person name="Ohm R.A."/>
            <person name="Pangilinan J."/>
            <person name="Pereira M.F."/>
            <person name="Perotto S."/>
            <person name="Peter M."/>
            <person name="Pfister S."/>
            <person name="Riley R."/>
            <person name="Sitrit Y."/>
            <person name="Stielow J.B."/>
            <person name="Szollosi G."/>
            <person name="Zifcakova L."/>
            <person name="Stursova M."/>
            <person name="Spatafora J.W."/>
            <person name="Tedersoo L."/>
            <person name="Vaario L.M."/>
            <person name="Yamada A."/>
            <person name="Yan M."/>
            <person name="Wang P."/>
            <person name="Xu J."/>
            <person name="Bruns T."/>
            <person name="Baldrian P."/>
            <person name="Vilgalys R."/>
            <person name="Dunand C."/>
            <person name="Henrissat B."/>
            <person name="Grigoriev I.V."/>
            <person name="Hibbett D."/>
            <person name="Nagy L.G."/>
            <person name="Martin F.M."/>
        </authorList>
    </citation>
    <scope>NUCLEOTIDE SEQUENCE</scope>
    <source>
        <strain evidence="1">UH-Tt-Lm1</strain>
    </source>
</reference>
<gene>
    <name evidence="1" type="ORF">BJ322DRAFT_279206</name>
</gene>
<evidence type="ECO:0000313" key="1">
    <source>
        <dbReference type="EMBL" id="KAF9780745.1"/>
    </source>
</evidence>
<name>A0A9P6H6U0_9AGAM</name>